<keyword evidence="4" id="KW-1185">Reference proteome</keyword>
<reference evidence="3 4" key="1">
    <citation type="submission" date="2020-08" db="EMBL/GenBank/DDBJ databases">
        <title>A Genomic Blueprint of the Chicken Gut Microbiome.</title>
        <authorList>
            <person name="Gilroy R."/>
            <person name="Ravi A."/>
            <person name="Getino M."/>
            <person name="Pursley I."/>
            <person name="Horton D.L."/>
            <person name="Alikhan N.-F."/>
            <person name="Baker D."/>
            <person name="Gharbi K."/>
            <person name="Hall N."/>
            <person name="Watson M."/>
            <person name="Adriaenssens E.M."/>
            <person name="Foster-Nyarko E."/>
            <person name="Jarju S."/>
            <person name="Secka A."/>
            <person name="Antonio M."/>
            <person name="Oren A."/>
            <person name="Chaudhuri R."/>
            <person name="La Ragione R.M."/>
            <person name="Hildebrand F."/>
            <person name="Pallen M.J."/>
        </authorList>
    </citation>
    <scope>NUCLEOTIDE SEQUENCE [LARGE SCALE GENOMIC DNA]</scope>
    <source>
        <strain evidence="3 4">Sa2YVA2</strain>
    </source>
</reference>
<protein>
    <submittedName>
        <fullName evidence="3">S-layer homology domain-containing protein</fullName>
    </submittedName>
</protein>
<organism evidence="3 4">
    <name type="scientific">Sporosarcina quadrami</name>
    <dbReference type="NCBI Taxonomy" id="2762234"/>
    <lineage>
        <taxon>Bacteria</taxon>
        <taxon>Bacillati</taxon>
        <taxon>Bacillota</taxon>
        <taxon>Bacilli</taxon>
        <taxon>Bacillales</taxon>
        <taxon>Caryophanaceae</taxon>
        <taxon>Sporosarcina</taxon>
    </lineage>
</organism>
<name>A0ABR8U6X6_9BACL</name>
<dbReference type="PANTHER" id="PTHR43308">
    <property type="entry name" value="OUTER MEMBRANE PROTEIN ALPHA-RELATED"/>
    <property type="match status" value="1"/>
</dbReference>
<dbReference type="InterPro" id="IPR001119">
    <property type="entry name" value="SLH_dom"/>
</dbReference>
<gene>
    <name evidence="3" type="ORF">H9649_04225</name>
</gene>
<dbReference type="RefSeq" id="WP_191693471.1">
    <property type="nucleotide sequence ID" value="NZ_JACSQN010000003.1"/>
</dbReference>
<evidence type="ECO:0000313" key="4">
    <source>
        <dbReference type="Proteomes" id="UP000626786"/>
    </source>
</evidence>
<evidence type="ECO:0000259" key="2">
    <source>
        <dbReference type="PROSITE" id="PS51272"/>
    </source>
</evidence>
<feature type="signal peptide" evidence="1">
    <location>
        <begin position="1"/>
        <end position="23"/>
    </location>
</feature>
<comment type="caution">
    <text evidence="3">The sequence shown here is derived from an EMBL/GenBank/DDBJ whole genome shotgun (WGS) entry which is preliminary data.</text>
</comment>
<dbReference type="PANTHER" id="PTHR43308:SF5">
    <property type="entry name" value="S-LAYER PROTEIN _ PEPTIDOGLYCAN ENDO-BETA-N-ACETYLGLUCOSAMINIDASE"/>
    <property type="match status" value="1"/>
</dbReference>
<dbReference type="PROSITE" id="PS51272">
    <property type="entry name" value="SLH"/>
    <property type="match status" value="3"/>
</dbReference>
<accession>A0ABR8U6X6</accession>
<proteinExistence type="predicted"/>
<dbReference type="EMBL" id="JACSQN010000003">
    <property type="protein sequence ID" value="MBD7983777.1"/>
    <property type="molecule type" value="Genomic_DNA"/>
</dbReference>
<feature type="domain" description="SLH" evidence="2">
    <location>
        <begin position="159"/>
        <end position="221"/>
    </location>
</feature>
<dbReference type="Pfam" id="PF00395">
    <property type="entry name" value="SLH"/>
    <property type="match status" value="3"/>
</dbReference>
<dbReference type="InterPro" id="IPR051465">
    <property type="entry name" value="Cell_Envelope_Struct_Comp"/>
</dbReference>
<dbReference type="Proteomes" id="UP000626786">
    <property type="component" value="Unassembled WGS sequence"/>
</dbReference>
<feature type="chain" id="PRO_5046775989" evidence="1">
    <location>
        <begin position="24"/>
        <end position="371"/>
    </location>
</feature>
<evidence type="ECO:0000256" key="1">
    <source>
        <dbReference type="SAM" id="SignalP"/>
    </source>
</evidence>
<feature type="domain" description="SLH" evidence="2">
    <location>
        <begin position="104"/>
        <end position="158"/>
    </location>
</feature>
<keyword evidence="1" id="KW-0732">Signal</keyword>
<sequence>MKKNKLFLASLTALIAIPSVIYAIPTDDTGAVKANKSTSHEKIFIDVSSENPYFETINEMYNLGFISGYPDGTFKPAENISRKHVAVLLARVLPLEPVRQTKEFKDVPKTNLHHDSIQKVQRSGIMDGDENGNFNPDASLTRVQMAKVIDLAFDLAVKSNKDFIDVPPTHWGNEHVRALYSNGVTTGYEGYFKPNEKVTRAHYAVFIHRALNLGNENQAAPVDPPLAEKIPGQLDYYSEAELRYQIPMAITMYTMARQKVTMDNPNVVSDNEIRLRIDNDKAGQISKENLLYLKRFVERDSYFDEILDKWLEGDFSDIVQDYILLLGLESADNVAGDLELFVHERTKKAEEYYIKEIFGEEALKRHKEQYE</sequence>
<evidence type="ECO:0000313" key="3">
    <source>
        <dbReference type="EMBL" id="MBD7983777.1"/>
    </source>
</evidence>
<feature type="domain" description="SLH" evidence="2">
    <location>
        <begin position="40"/>
        <end position="103"/>
    </location>
</feature>